<dbReference type="EMBL" id="MN740256">
    <property type="protein sequence ID" value="QHT96351.1"/>
    <property type="molecule type" value="Genomic_DNA"/>
</dbReference>
<keyword evidence="1" id="KW-0472">Membrane</keyword>
<protein>
    <submittedName>
        <fullName evidence="2">Uncharacterized protein</fullName>
    </submittedName>
</protein>
<feature type="transmembrane region" description="Helical" evidence="1">
    <location>
        <begin position="156"/>
        <end position="176"/>
    </location>
</feature>
<evidence type="ECO:0000256" key="1">
    <source>
        <dbReference type="SAM" id="Phobius"/>
    </source>
</evidence>
<evidence type="ECO:0000313" key="2">
    <source>
        <dbReference type="EMBL" id="QHT96351.1"/>
    </source>
</evidence>
<reference evidence="2" key="1">
    <citation type="journal article" date="2020" name="Nature">
        <title>Giant virus diversity and host interactions through global metagenomics.</title>
        <authorList>
            <person name="Schulz F."/>
            <person name="Roux S."/>
            <person name="Paez-Espino D."/>
            <person name="Jungbluth S."/>
            <person name="Walsh D.A."/>
            <person name="Denef V.J."/>
            <person name="McMahon K.D."/>
            <person name="Konstantinidis K.T."/>
            <person name="Eloe-Fadrosh E.A."/>
            <person name="Kyrpides N.C."/>
            <person name="Woyke T."/>
        </authorList>
    </citation>
    <scope>NUCLEOTIDE SEQUENCE</scope>
    <source>
        <strain evidence="2">GVMAG-M-3300024302-11</strain>
    </source>
</reference>
<dbReference type="AlphaFoldDB" id="A0A6C0ISY7"/>
<proteinExistence type="predicted"/>
<accession>A0A6C0ISY7</accession>
<keyword evidence="1" id="KW-1133">Transmembrane helix</keyword>
<name>A0A6C0ISY7_9ZZZZ</name>
<organism evidence="2">
    <name type="scientific">viral metagenome</name>
    <dbReference type="NCBI Taxonomy" id="1070528"/>
    <lineage>
        <taxon>unclassified sequences</taxon>
        <taxon>metagenomes</taxon>
        <taxon>organismal metagenomes</taxon>
    </lineage>
</organism>
<sequence>MSNNEVFEQIIETVSKKIINEYLTNITIVKDGIKVDNNKKRLFQYSNNLNSDIILKALNNNVDNIAMNISRHLNIKDIQSIKKILNEQINSSSFKNQLNKLSYEFSTTKEISVAELKDIYYQHIKYNLLYGDIKEKIFALATDDDFKDWLKRRWKLVTCGYIIVLLILFITYYVFIHELN</sequence>
<keyword evidence="1" id="KW-0812">Transmembrane</keyword>